<dbReference type="RefSeq" id="WP_323699033.1">
    <property type="nucleotide sequence ID" value="NZ_JAYGIL010000040.1"/>
</dbReference>
<dbReference type="PROSITE" id="PS51186">
    <property type="entry name" value="GNAT"/>
    <property type="match status" value="1"/>
</dbReference>
<gene>
    <name evidence="7" type="ORF">VB776_22010</name>
</gene>
<dbReference type="Gene3D" id="3.40.630.30">
    <property type="match status" value="1"/>
</dbReference>
<protein>
    <submittedName>
        <fullName evidence="7">GNAT family N-acetyltransferase</fullName>
        <ecNumber evidence="7">2.3.1.-</ecNumber>
    </submittedName>
</protein>
<sequence length="169" mass="18925">MKAQIQKLANLHKKDTFSCGQPLLDNYISKQASQDVKRKLSVCYVLVDDEQTVKGYYTLSANAIQKESLPEELSKKLPKSYEDLPVILLGRLAIDKSFQGKGFGEILLLDALNECYKLSNQLGTIAVIVDAIDTKAQEFYEAYGFILLPSSGKMFLPMKTIEDLVSNEH</sequence>
<dbReference type="EC" id="2.3.1.-" evidence="7"/>
<evidence type="ECO:0000256" key="3">
    <source>
        <dbReference type="ARBA" id="ARBA00022679"/>
    </source>
</evidence>
<keyword evidence="4 7" id="KW-0012">Acyltransferase</keyword>
<evidence type="ECO:0000256" key="2">
    <source>
        <dbReference type="ARBA" id="ARBA00022649"/>
    </source>
</evidence>
<dbReference type="EMBL" id="JAYGIL010000040">
    <property type="protein sequence ID" value="MEA5405629.1"/>
    <property type="molecule type" value="Genomic_DNA"/>
</dbReference>
<dbReference type="PANTHER" id="PTHR36449">
    <property type="entry name" value="ACETYLTRANSFERASE-RELATED"/>
    <property type="match status" value="1"/>
</dbReference>
<evidence type="ECO:0000313" key="7">
    <source>
        <dbReference type="EMBL" id="MEA5405629.1"/>
    </source>
</evidence>
<evidence type="ECO:0000313" key="8">
    <source>
        <dbReference type="Proteomes" id="UP001303899"/>
    </source>
</evidence>
<keyword evidence="2" id="KW-1277">Toxin-antitoxin system</keyword>
<comment type="catalytic activity">
    <reaction evidence="5">
        <text>glycyl-tRNA(Gly) + acetyl-CoA = N-acetylglycyl-tRNA(Gly) + CoA + H(+)</text>
        <dbReference type="Rhea" id="RHEA:81867"/>
        <dbReference type="Rhea" id="RHEA-COMP:9683"/>
        <dbReference type="Rhea" id="RHEA-COMP:19766"/>
        <dbReference type="ChEBI" id="CHEBI:15378"/>
        <dbReference type="ChEBI" id="CHEBI:57287"/>
        <dbReference type="ChEBI" id="CHEBI:57288"/>
        <dbReference type="ChEBI" id="CHEBI:78522"/>
        <dbReference type="ChEBI" id="CHEBI:232036"/>
    </reaction>
</comment>
<evidence type="ECO:0000259" key="6">
    <source>
        <dbReference type="PROSITE" id="PS51186"/>
    </source>
</evidence>
<dbReference type="Pfam" id="PF13508">
    <property type="entry name" value="Acetyltransf_7"/>
    <property type="match status" value="1"/>
</dbReference>
<keyword evidence="8" id="KW-1185">Reference proteome</keyword>
<reference evidence="7 8" key="1">
    <citation type="submission" date="2023-12" db="EMBL/GenBank/DDBJ databases">
        <title>Novel species of the genus Arcicella isolated from rivers.</title>
        <authorList>
            <person name="Lu H."/>
        </authorList>
    </citation>
    <scope>NUCLEOTIDE SEQUENCE [LARGE SCALE GENOMIC DNA]</scope>
    <source>
        <strain evidence="7 8">DC2W</strain>
    </source>
</reference>
<name>A0ABU5SAY1_9BACT</name>
<proteinExistence type="predicted"/>
<comment type="caution">
    <text evidence="7">The sequence shown here is derived from an EMBL/GenBank/DDBJ whole genome shotgun (WGS) entry which is preliminary data.</text>
</comment>
<dbReference type="InterPro" id="IPR016181">
    <property type="entry name" value="Acyl_CoA_acyltransferase"/>
</dbReference>
<organism evidence="7 8">
    <name type="scientific">Arcicella gelida</name>
    <dbReference type="NCBI Taxonomy" id="2984195"/>
    <lineage>
        <taxon>Bacteria</taxon>
        <taxon>Pseudomonadati</taxon>
        <taxon>Bacteroidota</taxon>
        <taxon>Cytophagia</taxon>
        <taxon>Cytophagales</taxon>
        <taxon>Flectobacillaceae</taxon>
        <taxon>Arcicella</taxon>
    </lineage>
</organism>
<dbReference type="GO" id="GO:0016746">
    <property type="term" value="F:acyltransferase activity"/>
    <property type="evidence" value="ECO:0007669"/>
    <property type="project" value="UniProtKB-KW"/>
</dbReference>
<keyword evidence="1" id="KW-0678">Repressor</keyword>
<keyword evidence="3 7" id="KW-0808">Transferase</keyword>
<dbReference type="PANTHER" id="PTHR36449:SF1">
    <property type="entry name" value="ACETYLTRANSFERASE"/>
    <property type="match status" value="1"/>
</dbReference>
<dbReference type="SUPFAM" id="SSF55729">
    <property type="entry name" value="Acyl-CoA N-acyltransferases (Nat)"/>
    <property type="match status" value="1"/>
</dbReference>
<evidence type="ECO:0000256" key="4">
    <source>
        <dbReference type="ARBA" id="ARBA00023315"/>
    </source>
</evidence>
<dbReference type="InterPro" id="IPR000182">
    <property type="entry name" value="GNAT_dom"/>
</dbReference>
<accession>A0ABU5SAY1</accession>
<evidence type="ECO:0000256" key="1">
    <source>
        <dbReference type="ARBA" id="ARBA00022491"/>
    </source>
</evidence>
<evidence type="ECO:0000256" key="5">
    <source>
        <dbReference type="ARBA" id="ARBA00049880"/>
    </source>
</evidence>
<feature type="domain" description="N-acetyltransferase" evidence="6">
    <location>
        <begin position="1"/>
        <end position="162"/>
    </location>
</feature>
<dbReference type="Proteomes" id="UP001303899">
    <property type="component" value="Unassembled WGS sequence"/>
</dbReference>